<sequence length="89" mass="9961">MSSCSLSSSSWSSSSWKNLFWSPVRPNLSGIGITSKGLTSFALTNASDPRRRLSMSRFSLWLSYFKTKPFIPSKMDSAWLSSRSLAMLK</sequence>
<proteinExistence type="predicted"/>
<dbReference type="EMBL" id="REGN01002971">
    <property type="protein sequence ID" value="RNA25145.1"/>
    <property type="molecule type" value="Genomic_DNA"/>
</dbReference>
<gene>
    <name evidence="1" type="ORF">BpHYR1_047132</name>
</gene>
<dbReference type="AlphaFoldDB" id="A0A3M7RP82"/>
<organism evidence="1 2">
    <name type="scientific">Brachionus plicatilis</name>
    <name type="common">Marine rotifer</name>
    <name type="synonym">Brachionus muelleri</name>
    <dbReference type="NCBI Taxonomy" id="10195"/>
    <lineage>
        <taxon>Eukaryota</taxon>
        <taxon>Metazoa</taxon>
        <taxon>Spiralia</taxon>
        <taxon>Gnathifera</taxon>
        <taxon>Rotifera</taxon>
        <taxon>Eurotatoria</taxon>
        <taxon>Monogononta</taxon>
        <taxon>Pseudotrocha</taxon>
        <taxon>Ploima</taxon>
        <taxon>Brachionidae</taxon>
        <taxon>Brachionus</taxon>
    </lineage>
</organism>
<dbReference type="Proteomes" id="UP000276133">
    <property type="component" value="Unassembled WGS sequence"/>
</dbReference>
<reference evidence="1 2" key="1">
    <citation type="journal article" date="2018" name="Sci. Rep.">
        <title>Genomic signatures of local adaptation to the degree of environmental predictability in rotifers.</title>
        <authorList>
            <person name="Franch-Gras L."/>
            <person name="Hahn C."/>
            <person name="Garcia-Roger E.M."/>
            <person name="Carmona M.J."/>
            <person name="Serra M."/>
            <person name="Gomez A."/>
        </authorList>
    </citation>
    <scope>NUCLEOTIDE SEQUENCE [LARGE SCALE GENOMIC DNA]</scope>
    <source>
        <strain evidence="1">HYR1</strain>
    </source>
</reference>
<accession>A0A3M7RP82</accession>
<evidence type="ECO:0000313" key="1">
    <source>
        <dbReference type="EMBL" id="RNA25145.1"/>
    </source>
</evidence>
<comment type="caution">
    <text evidence="1">The sequence shown here is derived from an EMBL/GenBank/DDBJ whole genome shotgun (WGS) entry which is preliminary data.</text>
</comment>
<evidence type="ECO:0000313" key="2">
    <source>
        <dbReference type="Proteomes" id="UP000276133"/>
    </source>
</evidence>
<name>A0A3M7RP82_BRAPC</name>
<protein>
    <submittedName>
        <fullName evidence="1">Uncharacterized protein</fullName>
    </submittedName>
</protein>
<keyword evidence="2" id="KW-1185">Reference proteome</keyword>